<accession>A0AAU9LWV5</accession>
<evidence type="ECO:0000313" key="1">
    <source>
        <dbReference type="EMBL" id="CAH1418052.1"/>
    </source>
</evidence>
<sequence>MEGQKNKKIVCDLYKALAARDTKSMHRLLAPDIDWWFHGPPAHKYNLMQLLTGSCVIEDTDSFKAVVVVGLGSIVVAEGYHLYDNRRTCWVHAWTVENGKIITQVKEYLNTSLTVFSYIKSSNVFLASPRSPKCKNVWQSELANNASVPHLLLVL</sequence>
<comment type="caution">
    <text evidence="1">The sequence shown here is derived from an EMBL/GenBank/DDBJ whole genome shotgun (WGS) entry which is preliminary data.</text>
</comment>
<organism evidence="1 2">
    <name type="scientific">Lactuca virosa</name>
    <dbReference type="NCBI Taxonomy" id="75947"/>
    <lineage>
        <taxon>Eukaryota</taxon>
        <taxon>Viridiplantae</taxon>
        <taxon>Streptophyta</taxon>
        <taxon>Embryophyta</taxon>
        <taxon>Tracheophyta</taxon>
        <taxon>Spermatophyta</taxon>
        <taxon>Magnoliopsida</taxon>
        <taxon>eudicotyledons</taxon>
        <taxon>Gunneridae</taxon>
        <taxon>Pentapetalae</taxon>
        <taxon>asterids</taxon>
        <taxon>campanulids</taxon>
        <taxon>Asterales</taxon>
        <taxon>Asteraceae</taxon>
        <taxon>Cichorioideae</taxon>
        <taxon>Cichorieae</taxon>
        <taxon>Lactucinae</taxon>
        <taxon>Lactuca</taxon>
    </lineage>
</organism>
<dbReference type="Proteomes" id="UP001157418">
    <property type="component" value="Unassembled WGS sequence"/>
</dbReference>
<dbReference type="SUPFAM" id="SSF54427">
    <property type="entry name" value="NTF2-like"/>
    <property type="match status" value="1"/>
</dbReference>
<protein>
    <recommendedName>
        <fullName evidence="3">Wound-induced protein 1</fullName>
    </recommendedName>
</protein>
<gene>
    <name evidence="1" type="ORF">LVIROSA_LOCUS5672</name>
</gene>
<dbReference type="Gene3D" id="3.10.450.50">
    <property type="match status" value="1"/>
</dbReference>
<dbReference type="AlphaFoldDB" id="A0AAU9LWV5"/>
<keyword evidence="2" id="KW-1185">Reference proteome</keyword>
<dbReference type="EMBL" id="CAKMRJ010000113">
    <property type="protein sequence ID" value="CAH1418052.1"/>
    <property type="molecule type" value="Genomic_DNA"/>
</dbReference>
<evidence type="ECO:0008006" key="3">
    <source>
        <dbReference type="Google" id="ProtNLM"/>
    </source>
</evidence>
<name>A0AAU9LWV5_9ASTR</name>
<dbReference type="PANTHER" id="PTHR33703:SF1">
    <property type="entry name" value="WOUND-INDUCED PROTEIN 1"/>
    <property type="match status" value="1"/>
</dbReference>
<reference evidence="1 2" key="1">
    <citation type="submission" date="2022-01" db="EMBL/GenBank/DDBJ databases">
        <authorList>
            <person name="Xiong W."/>
            <person name="Schranz E."/>
        </authorList>
    </citation>
    <scope>NUCLEOTIDE SEQUENCE [LARGE SCALE GENOMIC DNA]</scope>
</reference>
<dbReference type="InterPro" id="IPR032710">
    <property type="entry name" value="NTF2-like_dom_sf"/>
</dbReference>
<dbReference type="InterPro" id="IPR009798">
    <property type="entry name" value="Wun1-like"/>
</dbReference>
<evidence type="ECO:0000313" key="2">
    <source>
        <dbReference type="Proteomes" id="UP001157418"/>
    </source>
</evidence>
<proteinExistence type="predicted"/>
<dbReference type="PANTHER" id="PTHR33703">
    <property type="entry name" value="OS07G0691300 PROTEIN"/>
    <property type="match status" value="1"/>
</dbReference>
<dbReference type="Pfam" id="PF07107">
    <property type="entry name" value="WI12"/>
    <property type="match status" value="1"/>
</dbReference>